<organism evidence="4 5">
    <name type="scientific">Purpureocillium takamizusanense</name>
    <dbReference type="NCBI Taxonomy" id="2060973"/>
    <lineage>
        <taxon>Eukaryota</taxon>
        <taxon>Fungi</taxon>
        <taxon>Dikarya</taxon>
        <taxon>Ascomycota</taxon>
        <taxon>Pezizomycotina</taxon>
        <taxon>Sordariomycetes</taxon>
        <taxon>Hypocreomycetidae</taxon>
        <taxon>Hypocreales</taxon>
        <taxon>Ophiocordycipitaceae</taxon>
        <taxon>Purpureocillium</taxon>
    </lineage>
</organism>
<dbReference type="GO" id="GO:0003962">
    <property type="term" value="F:cystathionine gamma-synthase activity"/>
    <property type="evidence" value="ECO:0007669"/>
    <property type="project" value="UniProtKB-EC"/>
</dbReference>
<dbReference type="InterPro" id="IPR015424">
    <property type="entry name" value="PyrdxlP-dep_Trfase"/>
</dbReference>
<gene>
    <name evidence="4" type="ORF">JDV02_004643</name>
</gene>
<dbReference type="PANTHER" id="PTHR42699:SF1">
    <property type="entry name" value="CYSTATHIONINE GAMMA-SYNTHASE-RELATED"/>
    <property type="match status" value="1"/>
</dbReference>
<dbReference type="AlphaFoldDB" id="A0A9Q8QEW4"/>
<comment type="cofactor">
    <cofactor evidence="1 3">
        <name>pyridoxal 5'-phosphate</name>
        <dbReference type="ChEBI" id="CHEBI:597326"/>
    </cofactor>
</comment>
<reference evidence="4" key="1">
    <citation type="submission" date="2021-11" db="EMBL/GenBank/DDBJ databases">
        <title>Purpureocillium_takamizusanense_genome.</title>
        <authorList>
            <person name="Nguyen N.-H."/>
        </authorList>
    </citation>
    <scope>NUCLEOTIDE SEQUENCE</scope>
    <source>
        <strain evidence="4">PT3</strain>
    </source>
</reference>
<protein>
    <submittedName>
        <fullName evidence="4">Cystathionine gamma-synthase</fullName>
        <ecNumber evidence="4">2.5.1.48</ecNumber>
    </submittedName>
</protein>
<dbReference type="PANTHER" id="PTHR42699">
    <property type="match status" value="1"/>
</dbReference>
<keyword evidence="2 3" id="KW-0663">Pyridoxal phosphate</keyword>
<dbReference type="SUPFAM" id="SSF53383">
    <property type="entry name" value="PLP-dependent transferases"/>
    <property type="match status" value="1"/>
</dbReference>
<evidence type="ECO:0000256" key="3">
    <source>
        <dbReference type="RuleBase" id="RU362118"/>
    </source>
</evidence>
<dbReference type="Gene3D" id="3.90.1150.10">
    <property type="entry name" value="Aspartate Aminotransferase, domain 1"/>
    <property type="match status" value="1"/>
</dbReference>
<dbReference type="GO" id="GO:0030170">
    <property type="term" value="F:pyridoxal phosphate binding"/>
    <property type="evidence" value="ECO:0007669"/>
    <property type="project" value="InterPro"/>
</dbReference>
<dbReference type="OrthoDB" id="310895at2759"/>
<accession>A0A9Q8QEW4</accession>
<dbReference type="InterPro" id="IPR015421">
    <property type="entry name" value="PyrdxlP-dep_Trfase_major"/>
</dbReference>
<proteinExistence type="inferred from homology"/>
<evidence type="ECO:0000313" key="5">
    <source>
        <dbReference type="Proteomes" id="UP000829364"/>
    </source>
</evidence>
<comment type="similarity">
    <text evidence="3">Belongs to the trans-sulfuration enzymes family.</text>
</comment>
<dbReference type="Proteomes" id="UP000829364">
    <property type="component" value="Chromosome 3"/>
</dbReference>
<evidence type="ECO:0000313" key="4">
    <source>
        <dbReference type="EMBL" id="UNI18370.1"/>
    </source>
</evidence>
<dbReference type="GeneID" id="72066595"/>
<dbReference type="InterPro" id="IPR015422">
    <property type="entry name" value="PyrdxlP-dep_Trfase_small"/>
</dbReference>
<dbReference type="Pfam" id="PF01053">
    <property type="entry name" value="Cys_Met_Meta_PP"/>
    <property type="match status" value="1"/>
</dbReference>
<dbReference type="RefSeq" id="XP_047841851.1">
    <property type="nucleotide sequence ID" value="XM_047985874.1"/>
</dbReference>
<evidence type="ECO:0000256" key="1">
    <source>
        <dbReference type="ARBA" id="ARBA00001933"/>
    </source>
</evidence>
<evidence type="ECO:0000256" key="2">
    <source>
        <dbReference type="ARBA" id="ARBA00022898"/>
    </source>
</evidence>
<dbReference type="EC" id="2.5.1.48" evidence="4"/>
<keyword evidence="5" id="KW-1185">Reference proteome</keyword>
<dbReference type="InterPro" id="IPR000277">
    <property type="entry name" value="Cys/Met-Metab_PyrdxlP-dep_enz"/>
</dbReference>
<name>A0A9Q8QEW4_9HYPO</name>
<dbReference type="KEGG" id="ptkz:JDV02_004643"/>
<sequence>MAANDHGLSTLPVEEAKKAAATMRQHIASLYSAEQVETTPEDVFLFQGGMSAITQVAVGLQGLAKERAKGQEQQQQQAYRVAAFGFLYLDTFKVLDRILGFGNVLYGQGSSEDLDVLEADLVSGQRIDALYVEFPGNPLLKSVDVERLHALATKYDFMLVVDDSIGTPANLVLAPFCDIVCSSLTKMYSGACNVMGGSVVHEDTYFPLDVLVMRANSAGFEERVAASNRNGASVAERLRKHRTVESVLYPLGSPTQPLYDRCKRPGAGYGFMMSVRFAEPEAAVAFHDALDVAKGPSFGTNFTLACPYVVLAHYLEMDWAGQFGVWEHLVRISVGIEDVEMVLAVIDRALDAADEKHGPAATANQVQQAG</sequence>
<dbReference type="EMBL" id="CP086356">
    <property type="protein sequence ID" value="UNI18370.1"/>
    <property type="molecule type" value="Genomic_DNA"/>
</dbReference>
<dbReference type="InterPro" id="IPR051750">
    <property type="entry name" value="Trans-sulfuration_enzymes"/>
</dbReference>
<dbReference type="Gene3D" id="3.40.640.10">
    <property type="entry name" value="Type I PLP-dependent aspartate aminotransferase-like (Major domain)"/>
    <property type="match status" value="1"/>
</dbReference>
<dbReference type="GO" id="GO:0019346">
    <property type="term" value="P:transsulfuration"/>
    <property type="evidence" value="ECO:0007669"/>
    <property type="project" value="InterPro"/>
</dbReference>
<keyword evidence="4" id="KW-0808">Transferase</keyword>